<dbReference type="SUPFAM" id="SSF55073">
    <property type="entry name" value="Nucleotide cyclase"/>
    <property type="match status" value="1"/>
</dbReference>
<dbReference type="GO" id="GO:0043709">
    <property type="term" value="P:cell adhesion involved in single-species biofilm formation"/>
    <property type="evidence" value="ECO:0007669"/>
    <property type="project" value="TreeGrafter"/>
</dbReference>
<sequence length="454" mass="50044">MTAKVLVVDDVYVIRKVLEAKLISEYFEVILAGSGQEALDKAINENPDIVLLDVMMPDLDGFEVCRRLKADPRTAHIPVVMVTGLDHPSDRITGLEAGADDFLTKPANDVALFARVRNLVRLKTMFDELRVRESTSLALGLAPSDPALDAARQLDAAILVIEDDPQSVDQIAKALRQQRGLVVLSDIDAAPATINGREWDLVIVSLTLEATDGLRLCALMRSSERLRQTPVLVLSRSGDNRSLLKAFELGVNDYVTKPVDRAEILARVNSQLRRKRFQDRLRETMILSVEMAVIDPLTGLHNRRYLDGHLAQRVSQAQLQHRPLTAVLLDIDHFKAVNDTYGHAGGDVVLKQIAQRIRLNVRGVDIVARIGGEEFVVIMPEVDLEEATLIAQRLLRITAREPFSVTDAVELTVTTSAGIAQLQYAEDAAGLLRRADAALYRAKAEGRNRVVAAG</sequence>
<dbReference type="PANTHER" id="PTHR45138">
    <property type="entry name" value="REGULATORY COMPONENTS OF SENSORY TRANSDUCTION SYSTEM"/>
    <property type="match status" value="1"/>
</dbReference>
<dbReference type="SMART" id="SM00267">
    <property type="entry name" value="GGDEF"/>
    <property type="match status" value="1"/>
</dbReference>
<reference evidence="6 7" key="1">
    <citation type="submission" date="2018-09" db="EMBL/GenBank/DDBJ databases">
        <authorList>
            <person name="Zhu H."/>
        </authorList>
    </citation>
    <scope>NUCLEOTIDE SEQUENCE [LARGE SCALE GENOMIC DNA]</scope>
    <source>
        <strain evidence="6 7">K1W22B-8</strain>
    </source>
</reference>
<accession>A0A418WAX5</accession>
<feature type="modified residue" description="4-aspartylphosphate" evidence="3">
    <location>
        <position position="53"/>
    </location>
</feature>
<protein>
    <recommendedName>
        <fullName evidence="1">diguanylate cyclase</fullName>
        <ecNumber evidence="1">2.7.7.65</ecNumber>
    </recommendedName>
</protein>
<dbReference type="InterPro" id="IPR050469">
    <property type="entry name" value="Diguanylate_Cyclase"/>
</dbReference>
<comment type="caution">
    <text evidence="6">The sequence shown here is derived from an EMBL/GenBank/DDBJ whole genome shotgun (WGS) entry which is preliminary data.</text>
</comment>
<dbReference type="SMART" id="SM00448">
    <property type="entry name" value="REC"/>
    <property type="match status" value="2"/>
</dbReference>
<dbReference type="PANTHER" id="PTHR45138:SF9">
    <property type="entry name" value="DIGUANYLATE CYCLASE DGCM-RELATED"/>
    <property type="match status" value="1"/>
</dbReference>
<keyword evidence="7" id="KW-1185">Reference proteome</keyword>
<dbReference type="SUPFAM" id="SSF52172">
    <property type="entry name" value="CheY-like"/>
    <property type="match status" value="2"/>
</dbReference>
<evidence type="ECO:0000259" key="5">
    <source>
        <dbReference type="PROSITE" id="PS50887"/>
    </source>
</evidence>
<dbReference type="PROSITE" id="PS50110">
    <property type="entry name" value="RESPONSE_REGULATORY"/>
    <property type="match status" value="2"/>
</dbReference>
<dbReference type="GO" id="GO:1902201">
    <property type="term" value="P:negative regulation of bacterial-type flagellum-dependent cell motility"/>
    <property type="evidence" value="ECO:0007669"/>
    <property type="project" value="TreeGrafter"/>
</dbReference>
<dbReference type="GO" id="GO:0005886">
    <property type="term" value="C:plasma membrane"/>
    <property type="evidence" value="ECO:0007669"/>
    <property type="project" value="TreeGrafter"/>
</dbReference>
<dbReference type="RefSeq" id="WP_119777845.1">
    <property type="nucleotide sequence ID" value="NZ_QYUK01000011.1"/>
</dbReference>
<gene>
    <name evidence="6" type="ORF">D3874_09330</name>
</gene>
<dbReference type="Proteomes" id="UP000284605">
    <property type="component" value="Unassembled WGS sequence"/>
</dbReference>
<evidence type="ECO:0000256" key="1">
    <source>
        <dbReference type="ARBA" id="ARBA00012528"/>
    </source>
</evidence>
<dbReference type="Gene3D" id="3.30.70.270">
    <property type="match status" value="1"/>
</dbReference>
<dbReference type="Pfam" id="PF00072">
    <property type="entry name" value="Response_reg"/>
    <property type="match status" value="2"/>
</dbReference>
<name>A0A418WAX5_9PROT</name>
<evidence type="ECO:0000313" key="7">
    <source>
        <dbReference type="Proteomes" id="UP000284605"/>
    </source>
</evidence>
<dbReference type="NCBIfam" id="TIGR00254">
    <property type="entry name" value="GGDEF"/>
    <property type="match status" value="1"/>
</dbReference>
<proteinExistence type="predicted"/>
<feature type="domain" description="Response regulatory" evidence="4">
    <location>
        <begin position="4"/>
        <end position="120"/>
    </location>
</feature>
<dbReference type="FunFam" id="3.40.50.2300:FF:000574">
    <property type="entry name" value="Response regulator PleD"/>
    <property type="match status" value="1"/>
</dbReference>
<dbReference type="InterPro" id="IPR029787">
    <property type="entry name" value="Nucleotide_cyclase"/>
</dbReference>
<dbReference type="EMBL" id="QYUK01000011">
    <property type="protein sequence ID" value="RJF87203.1"/>
    <property type="molecule type" value="Genomic_DNA"/>
</dbReference>
<dbReference type="InterPro" id="IPR043128">
    <property type="entry name" value="Rev_trsase/Diguanyl_cyclase"/>
</dbReference>
<dbReference type="InterPro" id="IPR011006">
    <property type="entry name" value="CheY-like_superfamily"/>
</dbReference>
<evidence type="ECO:0000256" key="2">
    <source>
        <dbReference type="ARBA" id="ARBA00034247"/>
    </source>
</evidence>
<comment type="caution">
    <text evidence="3">Lacks conserved residue(s) required for the propagation of feature annotation.</text>
</comment>
<evidence type="ECO:0000313" key="6">
    <source>
        <dbReference type="EMBL" id="RJF87203.1"/>
    </source>
</evidence>
<dbReference type="CDD" id="cd17538">
    <property type="entry name" value="REC_D1_PleD-like"/>
    <property type="match status" value="1"/>
</dbReference>
<evidence type="ECO:0000259" key="4">
    <source>
        <dbReference type="PROSITE" id="PS50110"/>
    </source>
</evidence>
<dbReference type="CDD" id="cd01949">
    <property type="entry name" value="GGDEF"/>
    <property type="match status" value="1"/>
</dbReference>
<dbReference type="GO" id="GO:0052621">
    <property type="term" value="F:diguanylate cyclase activity"/>
    <property type="evidence" value="ECO:0007669"/>
    <property type="project" value="UniProtKB-EC"/>
</dbReference>
<comment type="catalytic activity">
    <reaction evidence="2">
        <text>2 GTP = 3',3'-c-di-GMP + 2 diphosphate</text>
        <dbReference type="Rhea" id="RHEA:24898"/>
        <dbReference type="ChEBI" id="CHEBI:33019"/>
        <dbReference type="ChEBI" id="CHEBI:37565"/>
        <dbReference type="ChEBI" id="CHEBI:58805"/>
        <dbReference type="EC" id="2.7.7.65"/>
    </reaction>
</comment>
<dbReference type="InterPro" id="IPR001789">
    <property type="entry name" value="Sig_transdc_resp-reg_receiver"/>
</dbReference>
<dbReference type="GO" id="GO:0000160">
    <property type="term" value="P:phosphorelay signal transduction system"/>
    <property type="evidence" value="ECO:0007669"/>
    <property type="project" value="InterPro"/>
</dbReference>
<dbReference type="Gene3D" id="6.10.250.690">
    <property type="match status" value="1"/>
</dbReference>
<feature type="domain" description="GGDEF" evidence="5">
    <location>
        <begin position="322"/>
        <end position="454"/>
    </location>
</feature>
<dbReference type="PROSITE" id="PS50887">
    <property type="entry name" value="GGDEF"/>
    <property type="match status" value="1"/>
</dbReference>
<dbReference type="Pfam" id="PF00990">
    <property type="entry name" value="GGDEF"/>
    <property type="match status" value="1"/>
</dbReference>
<dbReference type="AlphaFoldDB" id="A0A418WAX5"/>
<keyword evidence="3" id="KW-0597">Phosphoprotein</keyword>
<dbReference type="InterPro" id="IPR000160">
    <property type="entry name" value="GGDEF_dom"/>
</dbReference>
<dbReference type="FunFam" id="3.30.70.270:FF:000001">
    <property type="entry name" value="Diguanylate cyclase domain protein"/>
    <property type="match status" value="1"/>
</dbReference>
<dbReference type="Gene3D" id="3.40.50.2300">
    <property type="match status" value="1"/>
</dbReference>
<dbReference type="EC" id="2.7.7.65" evidence="1"/>
<feature type="domain" description="Response regulatory" evidence="4">
    <location>
        <begin position="157"/>
        <end position="272"/>
    </location>
</feature>
<dbReference type="NCBIfam" id="NF007135">
    <property type="entry name" value="PRK09581.1"/>
    <property type="match status" value="1"/>
</dbReference>
<dbReference type="OrthoDB" id="9812260at2"/>
<evidence type="ECO:0000256" key="3">
    <source>
        <dbReference type="PROSITE-ProRule" id="PRU00169"/>
    </source>
</evidence>
<organism evidence="6 7">
    <name type="scientific">Oleomonas cavernae</name>
    <dbReference type="NCBI Taxonomy" id="2320859"/>
    <lineage>
        <taxon>Bacteria</taxon>
        <taxon>Pseudomonadati</taxon>
        <taxon>Pseudomonadota</taxon>
        <taxon>Alphaproteobacteria</taxon>
        <taxon>Acetobacterales</taxon>
        <taxon>Acetobacteraceae</taxon>
        <taxon>Oleomonas</taxon>
    </lineage>
</organism>